<dbReference type="STRING" id="162209.IJ22_32950"/>
<dbReference type="GO" id="GO:0004497">
    <property type="term" value="F:monooxygenase activity"/>
    <property type="evidence" value="ECO:0007669"/>
    <property type="project" value="UniProtKB-KW"/>
</dbReference>
<keyword evidence="3" id="KW-1185">Reference proteome</keyword>
<evidence type="ECO:0000259" key="1">
    <source>
        <dbReference type="Pfam" id="PF01494"/>
    </source>
</evidence>
<accession>A0A0U2UBS0</accession>
<gene>
    <name evidence="2" type="ORF">IJ22_32950</name>
</gene>
<proteinExistence type="predicted"/>
<dbReference type="Proteomes" id="UP000061660">
    <property type="component" value="Chromosome"/>
</dbReference>
<dbReference type="InterPro" id="IPR002938">
    <property type="entry name" value="FAD-bd"/>
</dbReference>
<dbReference type="Pfam" id="PF01494">
    <property type="entry name" value="FAD_binding_3"/>
    <property type="match status" value="1"/>
</dbReference>
<reference evidence="3" key="1">
    <citation type="submission" date="2015-12" db="EMBL/GenBank/DDBJ databases">
        <title>Complete genome sequences of two moderately thermophilic Paenibacillus species.</title>
        <authorList>
            <person name="Butler R.III."/>
            <person name="Wang J."/>
            <person name="Stark B.C."/>
            <person name="Pombert J.-F."/>
        </authorList>
    </citation>
    <scope>NUCLEOTIDE SEQUENCE [LARGE SCALE GENOMIC DNA]</scope>
    <source>
        <strain evidence="3">32O-Y</strain>
    </source>
</reference>
<dbReference type="PANTHER" id="PTHR42685:SF22">
    <property type="entry name" value="CONDITIONED MEDIUM FACTOR RECEPTOR 1"/>
    <property type="match status" value="1"/>
</dbReference>
<dbReference type="OrthoDB" id="9806565at2"/>
<sequence>MKTIRDVAVLGAGIAGSSLAKAMADRGWDTVLIDRHSFPRHKVCGEFLSPESQSTLKALGLGELVESLHPSMMTRVRLILSHGAVLDIPLPDRALGISRYALDQALHSAAIRSGVDVQTAAAVTSVSQSGGGYTIEISREGEKTVCEARAVIAAWGANPRSGLPGHPSNRSAKNTFMGVKSHYRGIAMDAAVELYFFPGGYLGLAPVEGGIVNAAALLKREAFRVTGKSIPEIIEAAGRKNPKLDAKLAQAVPVPGTQAAVAPVKLNRRPVAWDVIPRVGDASLMVPPLCGDGMSMGLRSARLCATLADGYLRGEMSLSEWEREYMLSVRKEFTGPLRWGRLLQSLLGFPAVPRLLLGLAHLAPELAYEMVRATRLKETDV</sequence>
<reference evidence="2 3" key="2">
    <citation type="journal article" date="2016" name="Genome Announc.">
        <title>Complete Genome Sequences of Two Interactive Moderate Thermophiles, Paenibacillus napthalenovorans 32O-Y and Paenibacillus sp. 32O-W.</title>
        <authorList>
            <person name="Butler R.R.III."/>
            <person name="Wang J."/>
            <person name="Stark B.C."/>
            <person name="Pombert J.F."/>
        </authorList>
    </citation>
    <scope>NUCLEOTIDE SEQUENCE [LARGE SCALE GENOMIC DNA]</scope>
    <source>
        <strain evidence="2 3">32O-Y</strain>
    </source>
</reference>
<dbReference type="PANTHER" id="PTHR42685">
    <property type="entry name" value="GERANYLGERANYL DIPHOSPHATE REDUCTASE"/>
    <property type="match status" value="1"/>
</dbReference>
<dbReference type="InterPro" id="IPR050407">
    <property type="entry name" value="Geranylgeranyl_reductase"/>
</dbReference>
<feature type="domain" description="FAD-binding" evidence="1">
    <location>
        <begin position="6"/>
        <end position="308"/>
    </location>
</feature>
<evidence type="ECO:0000313" key="2">
    <source>
        <dbReference type="EMBL" id="ALS23656.1"/>
    </source>
</evidence>
<dbReference type="EMBL" id="CP013652">
    <property type="protein sequence ID" value="ALS23656.1"/>
    <property type="molecule type" value="Genomic_DNA"/>
</dbReference>
<dbReference type="PATRIC" id="fig|162209.4.peg.3525"/>
<protein>
    <submittedName>
        <fullName evidence="2">Monooxygenase</fullName>
    </submittedName>
</protein>
<dbReference type="AlphaFoldDB" id="A0A0U2UBS0"/>
<dbReference type="GO" id="GO:0071949">
    <property type="term" value="F:FAD binding"/>
    <property type="evidence" value="ECO:0007669"/>
    <property type="project" value="InterPro"/>
</dbReference>
<dbReference type="SUPFAM" id="SSF51905">
    <property type="entry name" value="FAD/NAD(P)-binding domain"/>
    <property type="match status" value="1"/>
</dbReference>
<name>A0A0U2UBS0_9BACL</name>
<dbReference type="Gene3D" id="3.50.50.60">
    <property type="entry name" value="FAD/NAD(P)-binding domain"/>
    <property type="match status" value="1"/>
</dbReference>
<dbReference type="InterPro" id="IPR036188">
    <property type="entry name" value="FAD/NAD-bd_sf"/>
</dbReference>
<keyword evidence="2" id="KW-0503">Monooxygenase</keyword>
<dbReference type="KEGG" id="pnp:IJ22_32950"/>
<evidence type="ECO:0000313" key="3">
    <source>
        <dbReference type="Proteomes" id="UP000061660"/>
    </source>
</evidence>
<organism evidence="2 3">
    <name type="scientific">Paenibacillus naphthalenovorans</name>
    <dbReference type="NCBI Taxonomy" id="162209"/>
    <lineage>
        <taxon>Bacteria</taxon>
        <taxon>Bacillati</taxon>
        <taxon>Bacillota</taxon>
        <taxon>Bacilli</taxon>
        <taxon>Bacillales</taxon>
        <taxon>Paenibacillaceae</taxon>
        <taxon>Paenibacillus</taxon>
    </lineage>
</organism>
<keyword evidence="2" id="KW-0560">Oxidoreductase</keyword>